<dbReference type="RefSeq" id="WP_245741134.1">
    <property type="nucleotide sequence ID" value="NZ_CANKYB010000003.1"/>
</dbReference>
<evidence type="ECO:0000313" key="3">
    <source>
        <dbReference type="Proteomes" id="UP000199559"/>
    </source>
</evidence>
<protein>
    <submittedName>
        <fullName evidence="2">Putative acetyltransferase</fullName>
    </submittedName>
</protein>
<sequence length="164" mass="18446">MTNTTIEIREIQPEDNAQIEAVIRGVFIEYDMPLVGTAYTDKETPKMFESYAGKNEVYYVVVVDGKVEGGGGLKPLNGMESDVFEIQKMYFSNRLRGKGFGKKLFEKCLNKGQSLGFKKAYLETIPTLKEAIHIYESNGFTHLEGPLGDTGHFSCGVWMEKKLQ</sequence>
<proteinExistence type="predicted"/>
<keyword evidence="2" id="KW-0808">Transferase</keyword>
<evidence type="ECO:0000259" key="1">
    <source>
        <dbReference type="PROSITE" id="PS51186"/>
    </source>
</evidence>
<keyword evidence="3" id="KW-1185">Reference proteome</keyword>
<dbReference type="Pfam" id="PF00583">
    <property type="entry name" value="Acetyltransf_1"/>
    <property type="match status" value="1"/>
</dbReference>
<organism evidence="2 3">
    <name type="scientific">Olleya namhaensis</name>
    <dbReference type="NCBI Taxonomy" id="1144750"/>
    <lineage>
        <taxon>Bacteria</taxon>
        <taxon>Pseudomonadati</taxon>
        <taxon>Bacteroidota</taxon>
        <taxon>Flavobacteriia</taxon>
        <taxon>Flavobacteriales</taxon>
        <taxon>Flavobacteriaceae</taxon>
    </lineage>
</organism>
<dbReference type="PROSITE" id="PS51186">
    <property type="entry name" value="GNAT"/>
    <property type="match status" value="1"/>
</dbReference>
<dbReference type="Proteomes" id="UP000199559">
    <property type="component" value="Unassembled WGS sequence"/>
</dbReference>
<dbReference type="Gene3D" id="3.40.630.30">
    <property type="match status" value="1"/>
</dbReference>
<dbReference type="EMBL" id="FORM01000006">
    <property type="protein sequence ID" value="SFJ34675.1"/>
    <property type="molecule type" value="Genomic_DNA"/>
</dbReference>
<dbReference type="PANTHER" id="PTHR43305:SF1">
    <property type="entry name" value="FAMILY N-ACETYLTRANSFERASE, PUTATIVE (AFU_ORTHOLOGUE AFUA_2G01380)-RELATED"/>
    <property type="match status" value="1"/>
</dbReference>
<dbReference type="InterPro" id="IPR016181">
    <property type="entry name" value="Acyl_CoA_acyltransferase"/>
</dbReference>
<evidence type="ECO:0000313" key="2">
    <source>
        <dbReference type="EMBL" id="SFJ34675.1"/>
    </source>
</evidence>
<dbReference type="AlphaFoldDB" id="A0A1I3QLK5"/>
<dbReference type="SUPFAM" id="SSF55729">
    <property type="entry name" value="Acyl-CoA N-acyltransferases (Nat)"/>
    <property type="match status" value="1"/>
</dbReference>
<reference evidence="3" key="1">
    <citation type="submission" date="2016-10" db="EMBL/GenBank/DDBJ databases">
        <authorList>
            <person name="Varghese N."/>
            <person name="Submissions S."/>
        </authorList>
    </citation>
    <scope>NUCLEOTIDE SEQUENCE [LARGE SCALE GENOMIC DNA]</scope>
    <source>
        <strain evidence="3">DSM 28881</strain>
    </source>
</reference>
<feature type="domain" description="N-acetyltransferase" evidence="1">
    <location>
        <begin position="6"/>
        <end position="164"/>
    </location>
</feature>
<dbReference type="CDD" id="cd04301">
    <property type="entry name" value="NAT_SF"/>
    <property type="match status" value="1"/>
</dbReference>
<dbReference type="PANTHER" id="PTHR43305">
    <property type="entry name" value="FAMILY N-ACETYLTRANSFERASE, PUTATIVE (AFU_ORTHOLOGUE AFUA_2G01380)-RELATED"/>
    <property type="match status" value="1"/>
</dbReference>
<dbReference type="InterPro" id="IPR000182">
    <property type="entry name" value="GNAT_dom"/>
</dbReference>
<dbReference type="STRING" id="1144750.SAMN05443431_106204"/>
<accession>A0A1I3QLK5</accession>
<gene>
    <name evidence="2" type="ORF">SAMN05443431_106204</name>
</gene>
<dbReference type="InterPro" id="IPR052777">
    <property type="entry name" value="Acetyltransferase_Enz"/>
</dbReference>
<name>A0A1I3QLK5_9FLAO</name>
<dbReference type="GO" id="GO:0016747">
    <property type="term" value="F:acyltransferase activity, transferring groups other than amino-acyl groups"/>
    <property type="evidence" value="ECO:0007669"/>
    <property type="project" value="InterPro"/>
</dbReference>